<evidence type="ECO:0000256" key="4">
    <source>
        <dbReference type="ARBA" id="ARBA00023150"/>
    </source>
</evidence>
<dbReference type="Gene3D" id="3.90.105.10">
    <property type="entry name" value="Molybdopterin biosynthesis moea protein, domain 2"/>
    <property type="match status" value="1"/>
</dbReference>
<name>A0A974WEN6_9BACT</name>
<dbReference type="GO" id="GO:0005829">
    <property type="term" value="C:cytosol"/>
    <property type="evidence" value="ECO:0007669"/>
    <property type="project" value="TreeGrafter"/>
</dbReference>
<dbReference type="EMBL" id="CP070608">
    <property type="protein sequence ID" value="QSE96008.1"/>
    <property type="molecule type" value="Genomic_DNA"/>
</dbReference>
<protein>
    <recommendedName>
        <fullName evidence="6">Molybdopterin molybdenumtransferase</fullName>
        <ecNumber evidence="6">2.10.1.1</ecNumber>
    </recommendedName>
</protein>
<dbReference type="CDD" id="cd00887">
    <property type="entry name" value="MoeA"/>
    <property type="match status" value="1"/>
</dbReference>
<evidence type="ECO:0000256" key="5">
    <source>
        <dbReference type="ARBA" id="ARBA00047317"/>
    </source>
</evidence>
<dbReference type="GO" id="GO:0006777">
    <property type="term" value="P:Mo-molybdopterin cofactor biosynthetic process"/>
    <property type="evidence" value="ECO:0007669"/>
    <property type="project" value="UniProtKB-UniRule"/>
</dbReference>
<reference evidence="8" key="1">
    <citation type="submission" date="2021-02" db="EMBL/GenBank/DDBJ databases">
        <title>Fulvivirga sp. S481 isolated from sea water.</title>
        <authorList>
            <person name="Bae S.S."/>
            <person name="Baek K."/>
        </authorList>
    </citation>
    <scope>NUCLEOTIDE SEQUENCE</scope>
    <source>
        <strain evidence="8">S481</strain>
    </source>
</reference>
<dbReference type="EC" id="2.10.1.1" evidence="6"/>
<organism evidence="8 9">
    <name type="scientific">Fulvivirga lutea</name>
    <dbReference type="NCBI Taxonomy" id="2810512"/>
    <lineage>
        <taxon>Bacteria</taxon>
        <taxon>Pseudomonadati</taxon>
        <taxon>Bacteroidota</taxon>
        <taxon>Cytophagia</taxon>
        <taxon>Cytophagales</taxon>
        <taxon>Fulvivirgaceae</taxon>
        <taxon>Fulvivirga</taxon>
    </lineage>
</organism>
<keyword evidence="6" id="KW-0460">Magnesium</keyword>
<dbReference type="InterPro" id="IPR036135">
    <property type="entry name" value="MoeA_linker/N_sf"/>
</dbReference>
<keyword evidence="6" id="KW-0479">Metal-binding</keyword>
<dbReference type="SUPFAM" id="SSF63882">
    <property type="entry name" value="MoeA N-terminal region -like"/>
    <property type="match status" value="1"/>
</dbReference>
<dbReference type="Proteomes" id="UP000662783">
    <property type="component" value="Chromosome"/>
</dbReference>
<dbReference type="InterPro" id="IPR038987">
    <property type="entry name" value="MoeA-like"/>
</dbReference>
<gene>
    <name evidence="8" type="ORF">JR347_10300</name>
</gene>
<dbReference type="InterPro" id="IPR036688">
    <property type="entry name" value="MoeA_C_domain_IV_sf"/>
</dbReference>
<dbReference type="PANTHER" id="PTHR10192:SF5">
    <property type="entry name" value="GEPHYRIN"/>
    <property type="match status" value="1"/>
</dbReference>
<dbReference type="GO" id="GO:0046872">
    <property type="term" value="F:metal ion binding"/>
    <property type="evidence" value="ECO:0007669"/>
    <property type="project" value="UniProtKB-UniRule"/>
</dbReference>
<proteinExistence type="inferred from homology"/>
<dbReference type="InterPro" id="IPR005111">
    <property type="entry name" value="MoeA_C_domain_IV"/>
</dbReference>
<dbReference type="InterPro" id="IPR036425">
    <property type="entry name" value="MoaB/Mog-like_dom_sf"/>
</dbReference>
<evidence type="ECO:0000256" key="2">
    <source>
        <dbReference type="ARBA" id="ARBA00005046"/>
    </source>
</evidence>
<comment type="cofactor">
    <cofactor evidence="6">
        <name>Mg(2+)</name>
        <dbReference type="ChEBI" id="CHEBI:18420"/>
    </cofactor>
</comment>
<keyword evidence="6" id="KW-0500">Molybdenum</keyword>
<dbReference type="NCBIfam" id="TIGR00177">
    <property type="entry name" value="molyb_syn"/>
    <property type="match status" value="1"/>
</dbReference>
<comment type="function">
    <text evidence="1 6">Catalyzes the insertion of molybdate into adenylated molybdopterin with the concomitant release of AMP.</text>
</comment>
<dbReference type="Pfam" id="PF00994">
    <property type="entry name" value="MoCF_biosynth"/>
    <property type="match status" value="1"/>
</dbReference>
<evidence type="ECO:0000256" key="3">
    <source>
        <dbReference type="ARBA" id="ARBA00010763"/>
    </source>
</evidence>
<dbReference type="SMART" id="SM00852">
    <property type="entry name" value="MoCF_biosynth"/>
    <property type="match status" value="1"/>
</dbReference>
<dbReference type="InterPro" id="IPR008284">
    <property type="entry name" value="MoCF_biosynth_CS"/>
</dbReference>
<dbReference type="KEGG" id="fuv:JR347_10300"/>
<evidence type="ECO:0000313" key="8">
    <source>
        <dbReference type="EMBL" id="QSE96008.1"/>
    </source>
</evidence>
<evidence type="ECO:0000313" key="9">
    <source>
        <dbReference type="Proteomes" id="UP000662783"/>
    </source>
</evidence>
<dbReference type="InterPro" id="IPR005110">
    <property type="entry name" value="MoeA_linker/N"/>
</dbReference>
<dbReference type="Pfam" id="PF03454">
    <property type="entry name" value="MoeA_C"/>
    <property type="match status" value="1"/>
</dbReference>
<keyword evidence="4 6" id="KW-0501">Molybdenum cofactor biosynthesis</keyword>
<dbReference type="GO" id="GO:0061599">
    <property type="term" value="F:molybdopterin molybdotransferase activity"/>
    <property type="evidence" value="ECO:0007669"/>
    <property type="project" value="UniProtKB-UniRule"/>
</dbReference>
<evidence type="ECO:0000256" key="6">
    <source>
        <dbReference type="RuleBase" id="RU365090"/>
    </source>
</evidence>
<dbReference type="Gene3D" id="2.170.190.11">
    <property type="entry name" value="Molybdopterin biosynthesis moea protein, domain 3"/>
    <property type="match status" value="1"/>
</dbReference>
<sequence length="398" mass="44559">MISVQEAVNIIQSNLAKPEIIEVSFKEAVGKVLAEPISADRDFPPFDRVMMDGIAINYDRYNSGQSMFNVEATQLAGAPRLTLRQADNCLEVMTGAMLPKGVDTVIRYEDVTIVGNKAVVNDIEIFKGQNIHNQGQDIEKDHIIIKPSTLITPAEIGVITTVGKEKVKVYKPLKFAIISTGDELVPVEDEPKEYQIRQSNSHVFKSSLDQIGMDAQVFHIVDDKETLKGRIKDILEEFDALILSGGVSKGKSDFVPEVLEELGVTKHFHRVAQRPGKPFWFGTVKNKSVFALPGNPVSTFLCFNKYILPWLRKSYRLEEKIQLAQLEEDFSFKPDLTYFLQVKVNNEKGMLKATPVKGQGSGDLANLVLADGFIELPPDKYDFKAGELFPLIPYRRLD</sequence>
<dbReference type="SUPFAM" id="SSF53218">
    <property type="entry name" value="Molybdenum cofactor biosynthesis proteins"/>
    <property type="match status" value="1"/>
</dbReference>
<dbReference type="PANTHER" id="PTHR10192">
    <property type="entry name" value="MOLYBDOPTERIN BIOSYNTHESIS PROTEIN"/>
    <property type="match status" value="1"/>
</dbReference>
<dbReference type="AlphaFoldDB" id="A0A974WEN6"/>
<keyword evidence="6" id="KW-0808">Transferase</keyword>
<feature type="domain" description="MoaB/Mog" evidence="7">
    <location>
        <begin position="176"/>
        <end position="314"/>
    </location>
</feature>
<dbReference type="Gene3D" id="3.40.980.10">
    <property type="entry name" value="MoaB/Mog-like domain"/>
    <property type="match status" value="1"/>
</dbReference>
<keyword evidence="9" id="KW-1185">Reference proteome</keyword>
<dbReference type="PROSITE" id="PS01079">
    <property type="entry name" value="MOCF_BIOSYNTHESIS_2"/>
    <property type="match status" value="1"/>
</dbReference>
<dbReference type="InterPro" id="IPR001453">
    <property type="entry name" value="MoaB/Mog_dom"/>
</dbReference>
<evidence type="ECO:0000259" key="7">
    <source>
        <dbReference type="SMART" id="SM00852"/>
    </source>
</evidence>
<evidence type="ECO:0000256" key="1">
    <source>
        <dbReference type="ARBA" id="ARBA00002901"/>
    </source>
</evidence>
<comment type="similarity">
    <text evidence="3 6">Belongs to the MoeA family.</text>
</comment>
<accession>A0A974WEN6</accession>
<dbReference type="SUPFAM" id="SSF63867">
    <property type="entry name" value="MoeA C-terminal domain-like"/>
    <property type="match status" value="1"/>
</dbReference>
<comment type="catalytic activity">
    <reaction evidence="5">
        <text>adenylyl-molybdopterin + molybdate = Mo-molybdopterin + AMP + H(+)</text>
        <dbReference type="Rhea" id="RHEA:35047"/>
        <dbReference type="ChEBI" id="CHEBI:15378"/>
        <dbReference type="ChEBI" id="CHEBI:36264"/>
        <dbReference type="ChEBI" id="CHEBI:62727"/>
        <dbReference type="ChEBI" id="CHEBI:71302"/>
        <dbReference type="ChEBI" id="CHEBI:456215"/>
        <dbReference type="EC" id="2.10.1.1"/>
    </reaction>
</comment>
<comment type="pathway">
    <text evidence="2 6">Cofactor biosynthesis; molybdopterin biosynthesis.</text>
</comment>
<dbReference type="Gene3D" id="2.40.340.10">
    <property type="entry name" value="MoeA, C-terminal, domain IV"/>
    <property type="match status" value="1"/>
</dbReference>
<dbReference type="RefSeq" id="WP_205720521.1">
    <property type="nucleotide sequence ID" value="NZ_CP070608.1"/>
</dbReference>
<dbReference type="Pfam" id="PF03453">
    <property type="entry name" value="MoeA_N"/>
    <property type="match status" value="1"/>
</dbReference>